<dbReference type="PROSITE" id="PS50043">
    <property type="entry name" value="HTH_LUXR_2"/>
    <property type="match status" value="1"/>
</dbReference>
<dbReference type="Gene3D" id="1.10.10.10">
    <property type="entry name" value="Winged helix-like DNA-binding domain superfamily/Winged helix DNA-binding domain"/>
    <property type="match status" value="1"/>
</dbReference>
<evidence type="ECO:0000259" key="1">
    <source>
        <dbReference type="PROSITE" id="PS50043"/>
    </source>
</evidence>
<comment type="caution">
    <text evidence="2">The sequence shown here is derived from an EMBL/GenBank/DDBJ whole genome shotgun (WGS) entry which is preliminary data.</text>
</comment>
<keyword evidence="3" id="KW-1185">Reference proteome</keyword>
<reference evidence="3" key="1">
    <citation type="submission" date="2023-07" db="EMBL/GenBank/DDBJ databases">
        <title>30 novel species of actinomycetes from the DSMZ collection.</title>
        <authorList>
            <person name="Nouioui I."/>
        </authorList>
    </citation>
    <scope>NUCLEOTIDE SEQUENCE [LARGE SCALE GENOMIC DNA]</scope>
    <source>
        <strain evidence="3">DSM 41886</strain>
    </source>
</reference>
<name>A0ABU2S5J6_9ACTN</name>
<organism evidence="2 3">
    <name type="scientific">Streptomyces johnsoniae</name>
    <dbReference type="NCBI Taxonomy" id="3075532"/>
    <lineage>
        <taxon>Bacteria</taxon>
        <taxon>Bacillati</taxon>
        <taxon>Actinomycetota</taxon>
        <taxon>Actinomycetes</taxon>
        <taxon>Kitasatosporales</taxon>
        <taxon>Streptomycetaceae</taxon>
        <taxon>Streptomyces</taxon>
    </lineage>
</organism>
<feature type="domain" description="HTH luxR-type" evidence="1">
    <location>
        <begin position="1"/>
        <end position="44"/>
    </location>
</feature>
<dbReference type="Pfam" id="PF00196">
    <property type="entry name" value="GerE"/>
    <property type="match status" value="1"/>
</dbReference>
<dbReference type="EMBL" id="JAVREV010000008">
    <property type="protein sequence ID" value="MDT0444202.1"/>
    <property type="molecule type" value="Genomic_DNA"/>
</dbReference>
<dbReference type="RefSeq" id="WP_311618471.1">
    <property type="nucleotide sequence ID" value="NZ_JAVREV010000008.1"/>
</dbReference>
<dbReference type="InterPro" id="IPR016032">
    <property type="entry name" value="Sig_transdc_resp-reg_C-effctor"/>
</dbReference>
<dbReference type="SMART" id="SM00421">
    <property type="entry name" value="HTH_LUXR"/>
    <property type="match status" value="1"/>
</dbReference>
<evidence type="ECO:0000313" key="3">
    <source>
        <dbReference type="Proteomes" id="UP001183615"/>
    </source>
</evidence>
<dbReference type="InterPro" id="IPR000792">
    <property type="entry name" value="Tscrpt_reg_LuxR_C"/>
</dbReference>
<evidence type="ECO:0000313" key="2">
    <source>
        <dbReference type="EMBL" id="MDT0444202.1"/>
    </source>
</evidence>
<gene>
    <name evidence="2" type="ORF">RM779_16600</name>
</gene>
<protein>
    <submittedName>
        <fullName evidence="2">LuxR C-terminal-related transcriptional regulator</fullName>
    </submittedName>
</protein>
<dbReference type="SUPFAM" id="SSF46894">
    <property type="entry name" value="C-terminal effector domain of the bipartite response regulators"/>
    <property type="match status" value="1"/>
</dbReference>
<dbReference type="InterPro" id="IPR036388">
    <property type="entry name" value="WH-like_DNA-bd_sf"/>
</dbReference>
<sequence>MSDKQIAARLRLSVHTVGTHVRSSFSKLNVTNRVGLARKIIYKARAGVAQDAGSGAGAGVGVGSGVVVG</sequence>
<dbReference type="Proteomes" id="UP001183615">
    <property type="component" value="Unassembled WGS sequence"/>
</dbReference>
<proteinExistence type="predicted"/>
<accession>A0ABU2S5J6</accession>